<name>A0A2P2N7I3_RHIMU</name>
<accession>A0A2P2N7I3</accession>
<protein>
    <submittedName>
        <fullName evidence="1">Uncharacterized protein</fullName>
    </submittedName>
</protein>
<sequence length="9" mass="1091">MKQPEKSMI</sequence>
<dbReference type="EMBL" id="GGEC01057964">
    <property type="protein sequence ID" value="MBX38448.1"/>
    <property type="molecule type" value="Transcribed_RNA"/>
</dbReference>
<proteinExistence type="predicted"/>
<reference evidence="1" key="1">
    <citation type="submission" date="2018-02" db="EMBL/GenBank/DDBJ databases">
        <title>Rhizophora mucronata_Transcriptome.</title>
        <authorList>
            <person name="Meera S.P."/>
            <person name="Sreeshan A."/>
            <person name="Augustine A."/>
        </authorList>
    </citation>
    <scope>NUCLEOTIDE SEQUENCE</scope>
    <source>
        <tissue evidence="1">Leaf</tissue>
    </source>
</reference>
<evidence type="ECO:0000313" key="1">
    <source>
        <dbReference type="EMBL" id="MBX38448.1"/>
    </source>
</evidence>
<organism evidence="1">
    <name type="scientific">Rhizophora mucronata</name>
    <name type="common">Asiatic mangrove</name>
    <dbReference type="NCBI Taxonomy" id="61149"/>
    <lineage>
        <taxon>Eukaryota</taxon>
        <taxon>Viridiplantae</taxon>
        <taxon>Streptophyta</taxon>
        <taxon>Embryophyta</taxon>
        <taxon>Tracheophyta</taxon>
        <taxon>Spermatophyta</taxon>
        <taxon>Magnoliopsida</taxon>
        <taxon>eudicotyledons</taxon>
        <taxon>Gunneridae</taxon>
        <taxon>Pentapetalae</taxon>
        <taxon>rosids</taxon>
        <taxon>fabids</taxon>
        <taxon>Malpighiales</taxon>
        <taxon>Rhizophoraceae</taxon>
        <taxon>Rhizophora</taxon>
    </lineage>
</organism>